<feature type="compositionally biased region" description="Low complexity" evidence="11">
    <location>
        <begin position="26"/>
        <end position="42"/>
    </location>
</feature>
<organism evidence="12 13">
    <name type="scientific">Pleurostoma richardsiae</name>
    <dbReference type="NCBI Taxonomy" id="41990"/>
    <lineage>
        <taxon>Eukaryota</taxon>
        <taxon>Fungi</taxon>
        <taxon>Dikarya</taxon>
        <taxon>Ascomycota</taxon>
        <taxon>Pezizomycotina</taxon>
        <taxon>Sordariomycetes</taxon>
        <taxon>Sordariomycetidae</taxon>
        <taxon>Calosphaeriales</taxon>
        <taxon>Pleurostomataceae</taxon>
        <taxon>Pleurostoma</taxon>
    </lineage>
</organism>
<keyword evidence="9 10" id="KW-0456">Lyase</keyword>
<dbReference type="GO" id="GO:0004408">
    <property type="term" value="F:holocytochrome-c synthase activity"/>
    <property type="evidence" value="ECO:0007669"/>
    <property type="project" value="UniProtKB-EC"/>
</dbReference>
<dbReference type="EMBL" id="JANBVO010000059">
    <property type="protein sequence ID" value="KAJ9132273.1"/>
    <property type="molecule type" value="Genomic_DNA"/>
</dbReference>
<dbReference type="GO" id="GO:0046872">
    <property type="term" value="F:metal ion binding"/>
    <property type="evidence" value="ECO:0007669"/>
    <property type="project" value="UniProtKB-KW"/>
</dbReference>
<evidence type="ECO:0000256" key="9">
    <source>
        <dbReference type="ARBA" id="ARBA00023239"/>
    </source>
</evidence>
<evidence type="ECO:0000256" key="10">
    <source>
        <dbReference type="RuleBase" id="RU363130"/>
    </source>
</evidence>
<keyword evidence="13" id="KW-1185">Reference proteome</keyword>
<dbReference type="Pfam" id="PF01265">
    <property type="entry name" value="Cyto_heme_lyase"/>
    <property type="match status" value="1"/>
</dbReference>
<evidence type="ECO:0000256" key="11">
    <source>
        <dbReference type="SAM" id="MobiDB-lite"/>
    </source>
</evidence>
<keyword evidence="6 10" id="KW-0408">Iron</keyword>
<comment type="function">
    <text evidence="10">Lyase that catalyzes the covalent linking of the heme group to the cytochrome C apoprotein to produce the mature functional cytochrome.</text>
</comment>
<protein>
    <recommendedName>
        <fullName evidence="10">Holocytochrome c-type synthase</fullName>
        <ecNumber evidence="10">4.4.1.17</ecNumber>
    </recommendedName>
</protein>
<keyword evidence="5 10" id="KW-0999">Mitochondrion inner membrane</keyword>
<sequence>MQQDLLDLVFLNREPSQKPDDPPAPAAMADAAGPSSSSSGADKCPVDHKSREAWLAQARAAAAAAPEAQSAAVAQPQPQSQPSSSSSGWNWRLPSLWSSSPPSPAPQAPPSGAATSLPASPVHGGLGSQREISSIPRSSTPGPSSCPVNHETETGADPATGNWIYPSEKMFFEAMRRKGHGAQAADMRTVVPIHNAVNERAWAEIKEWERPYSGENTSCPGGPRLHSFTGLSGHMSPKARINTLLGYTEPFDRHDWVVDRCGTTIEYVIDFYAGSSRSASPGKVNFYLDVRPKLNSWEGVKMRASRALGLV</sequence>
<comment type="catalytic activity">
    <reaction evidence="10">
        <text>holo-[cytochrome c] = apo-[cytochrome c] + heme b</text>
        <dbReference type="Rhea" id="RHEA:22648"/>
        <dbReference type="Rhea" id="RHEA-COMP:10725"/>
        <dbReference type="Rhea" id="RHEA-COMP:10726"/>
        <dbReference type="ChEBI" id="CHEBI:29950"/>
        <dbReference type="ChEBI" id="CHEBI:60344"/>
        <dbReference type="ChEBI" id="CHEBI:83739"/>
        <dbReference type="EC" id="4.4.1.17"/>
    </reaction>
</comment>
<comment type="similarity">
    <text evidence="2 10">Belongs to the cytochrome c-type heme lyase family.</text>
</comment>
<dbReference type="PANTHER" id="PTHR12743:SF0">
    <property type="entry name" value="HOLOCYTOCHROME C-TYPE SYNTHASE"/>
    <property type="match status" value="1"/>
</dbReference>
<comment type="caution">
    <text evidence="12">The sequence shown here is derived from an EMBL/GenBank/DDBJ whole genome shotgun (WGS) entry which is preliminary data.</text>
</comment>
<evidence type="ECO:0000256" key="2">
    <source>
        <dbReference type="ARBA" id="ARBA00007255"/>
    </source>
</evidence>
<proteinExistence type="inferred from homology"/>
<dbReference type="PANTHER" id="PTHR12743">
    <property type="entry name" value="CYTOCHROME C1 HEME LYASE"/>
    <property type="match status" value="1"/>
</dbReference>
<dbReference type="GO" id="GO:0005743">
    <property type="term" value="C:mitochondrial inner membrane"/>
    <property type="evidence" value="ECO:0007669"/>
    <property type="project" value="UniProtKB-SubCell"/>
</dbReference>
<accession>A0AA38RHN5</accession>
<name>A0AA38RHN5_9PEZI</name>
<keyword evidence="8 10" id="KW-0472">Membrane</keyword>
<evidence type="ECO:0000256" key="1">
    <source>
        <dbReference type="ARBA" id="ARBA00004273"/>
    </source>
</evidence>
<feature type="compositionally biased region" description="Polar residues" evidence="11">
    <location>
        <begin position="130"/>
        <end position="147"/>
    </location>
</feature>
<dbReference type="PROSITE" id="PS00822">
    <property type="entry name" value="CYTO_HEME_LYASE_2"/>
    <property type="match status" value="1"/>
</dbReference>
<evidence type="ECO:0000256" key="4">
    <source>
        <dbReference type="ARBA" id="ARBA00022723"/>
    </source>
</evidence>
<keyword evidence="4 10" id="KW-0479">Metal-binding</keyword>
<dbReference type="Proteomes" id="UP001174694">
    <property type="component" value="Unassembled WGS sequence"/>
</dbReference>
<keyword evidence="7 10" id="KW-0496">Mitochondrion</keyword>
<evidence type="ECO:0000313" key="12">
    <source>
        <dbReference type="EMBL" id="KAJ9132273.1"/>
    </source>
</evidence>
<reference evidence="12" key="1">
    <citation type="submission" date="2022-07" db="EMBL/GenBank/DDBJ databases">
        <title>Fungi with potential for degradation of polypropylene.</title>
        <authorList>
            <person name="Gostincar C."/>
        </authorList>
    </citation>
    <scope>NUCLEOTIDE SEQUENCE</scope>
    <source>
        <strain evidence="12">EXF-13308</strain>
    </source>
</reference>
<feature type="compositionally biased region" description="Low complexity" evidence="11">
    <location>
        <begin position="56"/>
        <end position="87"/>
    </location>
</feature>
<evidence type="ECO:0000256" key="7">
    <source>
        <dbReference type="ARBA" id="ARBA00023128"/>
    </source>
</evidence>
<evidence type="ECO:0000256" key="8">
    <source>
        <dbReference type="ARBA" id="ARBA00023136"/>
    </source>
</evidence>
<keyword evidence="3 10" id="KW-0349">Heme</keyword>
<evidence type="ECO:0000256" key="6">
    <source>
        <dbReference type="ARBA" id="ARBA00023004"/>
    </source>
</evidence>
<dbReference type="AlphaFoldDB" id="A0AA38RHN5"/>
<evidence type="ECO:0000256" key="3">
    <source>
        <dbReference type="ARBA" id="ARBA00022617"/>
    </source>
</evidence>
<comment type="subcellular location">
    <subcellularLocation>
        <location evidence="1 10">Mitochondrion inner membrane</location>
    </subcellularLocation>
</comment>
<feature type="region of interest" description="Disordered" evidence="11">
    <location>
        <begin position="1"/>
        <end position="163"/>
    </location>
</feature>
<dbReference type="InterPro" id="IPR000511">
    <property type="entry name" value="Holocyt_c/c1_synthase"/>
</dbReference>
<dbReference type="EC" id="4.4.1.17" evidence="10"/>
<evidence type="ECO:0000313" key="13">
    <source>
        <dbReference type="Proteomes" id="UP001174694"/>
    </source>
</evidence>
<gene>
    <name evidence="12" type="ORF">NKR23_g11339</name>
</gene>
<evidence type="ECO:0000256" key="5">
    <source>
        <dbReference type="ARBA" id="ARBA00022792"/>
    </source>
</evidence>